<dbReference type="AlphaFoldDB" id="A0A1T4WIX5"/>
<evidence type="ECO:0000313" key="2">
    <source>
        <dbReference type="Proteomes" id="UP000190774"/>
    </source>
</evidence>
<keyword evidence="2" id="KW-1185">Reference proteome</keyword>
<protein>
    <submittedName>
        <fullName evidence="1">Uncharacterized protein</fullName>
    </submittedName>
</protein>
<gene>
    <name evidence="1" type="ORF">SAMN02745166_00358</name>
</gene>
<dbReference type="EMBL" id="FUYE01000001">
    <property type="protein sequence ID" value="SKA77280.1"/>
    <property type="molecule type" value="Genomic_DNA"/>
</dbReference>
<sequence>MLFADAVHAGRIRLTLRLLLLCGIEEDFHVGLGGAEELLRPFESIAGGHVRVAGAGQEEVVLANDLNHPGVPQHPVDVLHDAADEEVTAICTQGSHQILQGHDGGGVHVAGIFQAQDDDAQVGVGAGLLDLGAEELRRTKEQLALDMNDGDGGVLPHAWLASAR</sequence>
<evidence type="ECO:0000313" key="1">
    <source>
        <dbReference type="EMBL" id="SKA77280.1"/>
    </source>
</evidence>
<name>A0A1T4WIX5_9BACT</name>
<dbReference type="Proteomes" id="UP000190774">
    <property type="component" value="Unassembled WGS sequence"/>
</dbReference>
<proteinExistence type="predicted"/>
<dbReference type="STRING" id="48467.SAMN02745166_00358"/>
<reference evidence="2" key="1">
    <citation type="submission" date="2017-02" db="EMBL/GenBank/DDBJ databases">
        <authorList>
            <person name="Varghese N."/>
            <person name="Submissions S."/>
        </authorList>
    </citation>
    <scope>NUCLEOTIDE SEQUENCE [LARGE SCALE GENOMIC DNA]</scope>
    <source>
        <strain evidence="2">ATCC 700200</strain>
    </source>
</reference>
<accession>A0A1T4WIX5</accession>
<organism evidence="1 2">
    <name type="scientific">Prosthecobacter debontii</name>
    <dbReference type="NCBI Taxonomy" id="48467"/>
    <lineage>
        <taxon>Bacteria</taxon>
        <taxon>Pseudomonadati</taxon>
        <taxon>Verrucomicrobiota</taxon>
        <taxon>Verrucomicrobiia</taxon>
        <taxon>Verrucomicrobiales</taxon>
        <taxon>Verrucomicrobiaceae</taxon>
        <taxon>Prosthecobacter</taxon>
    </lineage>
</organism>